<dbReference type="InterPro" id="IPR052026">
    <property type="entry name" value="ExeA_AAA_ATPase_DNA-bind"/>
</dbReference>
<organism evidence="2 3">
    <name type="scientific">Vibrio hippocampi</name>
    <dbReference type="NCBI Taxonomy" id="654686"/>
    <lineage>
        <taxon>Bacteria</taxon>
        <taxon>Pseudomonadati</taxon>
        <taxon>Pseudomonadota</taxon>
        <taxon>Gammaproteobacteria</taxon>
        <taxon>Vibrionales</taxon>
        <taxon>Vibrionaceae</taxon>
        <taxon>Vibrio</taxon>
    </lineage>
</organism>
<evidence type="ECO:0000313" key="2">
    <source>
        <dbReference type="EMBL" id="CAH0526888.1"/>
    </source>
</evidence>
<dbReference type="InterPro" id="IPR049945">
    <property type="entry name" value="AAA_22"/>
</dbReference>
<dbReference type="InterPro" id="IPR036365">
    <property type="entry name" value="PGBD-like_sf"/>
</dbReference>
<protein>
    <recommendedName>
        <fullName evidence="1">AAA+ ATPase domain-containing protein</fullName>
    </recommendedName>
</protein>
<feature type="domain" description="AAA+ ATPase" evidence="1">
    <location>
        <begin position="42"/>
        <end position="195"/>
    </location>
</feature>
<dbReference type="EMBL" id="CAKLCM010000002">
    <property type="protein sequence ID" value="CAH0526888.1"/>
    <property type="molecule type" value="Genomic_DNA"/>
</dbReference>
<dbReference type="Gene3D" id="3.40.50.300">
    <property type="entry name" value="P-loop containing nucleotide triphosphate hydrolases"/>
    <property type="match status" value="1"/>
</dbReference>
<dbReference type="Pfam" id="PF13401">
    <property type="entry name" value="AAA_22"/>
    <property type="match status" value="1"/>
</dbReference>
<dbReference type="SMART" id="SM00382">
    <property type="entry name" value="AAA"/>
    <property type="match status" value="1"/>
</dbReference>
<dbReference type="SUPFAM" id="SSF47090">
    <property type="entry name" value="PGBD-like"/>
    <property type="match status" value="1"/>
</dbReference>
<proteinExistence type="predicted"/>
<dbReference type="InterPro" id="IPR003593">
    <property type="entry name" value="AAA+_ATPase"/>
</dbReference>
<dbReference type="Proteomes" id="UP000838160">
    <property type="component" value="Unassembled WGS sequence"/>
</dbReference>
<dbReference type="PANTHER" id="PTHR35894">
    <property type="entry name" value="GENERAL SECRETION PATHWAY PROTEIN A-RELATED"/>
    <property type="match status" value="1"/>
</dbReference>
<dbReference type="InterPro" id="IPR027417">
    <property type="entry name" value="P-loop_NTPase"/>
</dbReference>
<name>A0ABM8ZJX7_9VIBR</name>
<dbReference type="InterPro" id="IPR048809">
    <property type="entry name" value="GspA_C39-like"/>
</dbReference>
<dbReference type="Pfam" id="PF01471">
    <property type="entry name" value="PG_binding_1"/>
    <property type="match status" value="1"/>
</dbReference>
<keyword evidence="3" id="KW-1185">Reference proteome</keyword>
<evidence type="ECO:0000259" key="1">
    <source>
        <dbReference type="SMART" id="SM00382"/>
    </source>
</evidence>
<dbReference type="Gene3D" id="1.10.101.10">
    <property type="entry name" value="PGBD-like superfamily/PGBD"/>
    <property type="match status" value="1"/>
</dbReference>
<dbReference type="InterPro" id="IPR002477">
    <property type="entry name" value="Peptidoglycan-bd-like"/>
</dbReference>
<dbReference type="SUPFAM" id="SSF52540">
    <property type="entry name" value="P-loop containing nucleoside triphosphate hydrolases"/>
    <property type="match status" value="1"/>
</dbReference>
<dbReference type="RefSeq" id="WP_237485120.1">
    <property type="nucleotide sequence ID" value="NZ_CAKLCM010000002.1"/>
</dbReference>
<dbReference type="Pfam" id="PF21327">
    <property type="entry name" value="GspA_C39-like"/>
    <property type="match status" value="1"/>
</dbReference>
<reference evidence="2" key="1">
    <citation type="submission" date="2021-12" db="EMBL/GenBank/DDBJ databases">
        <authorList>
            <person name="Rodrigo-Torres L."/>
            <person name="Arahal R. D."/>
            <person name="Lucena T."/>
        </authorList>
    </citation>
    <scope>NUCLEOTIDE SEQUENCE</scope>
    <source>
        <strain evidence="2">CECT 8226</strain>
    </source>
</reference>
<dbReference type="PANTHER" id="PTHR35894:SF1">
    <property type="entry name" value="PHOSPHORIBULOKINASE _ URIDINE KINASE FAMILY"/>
    <property type="match status" value="1"/>
</dbReference>
<accession>A0ABM8ZJX7</accession>
<dbReference type="CDD" id="cd00009">
    <property type="entry name" value="AAA"/>
    <property type="match status" value="1"/>
</dbReference>
<sequence length="581" mass="65246">MYKDFFGFREEPFSIVPSSRYLFLSQRHREAMQHLQAGLGQGGGFAMLTGEVGTGKTTVAKAMLASLTDKTASALILNPTFSSKDLLEAICDEFAIEYPENASLKRLSQGIYRYLQHNDQQGINTLVVIDEAQHLSADVLEQLRLLTNLETDERKLLKVLLIGQPELQDKLRTTQLRQLAQRITGRYHLLPLTEGETRQYIEFRLSKAGGELKLFTSSGISVISHASQGVPRLINLMADKCLYYAYHSGEKQVSKTLAHQACNDIIAYQAPGVGNHIEVASIAVKKGYSPYLIAGVAGVLVAGLVYWQGDNLLNHFKTQSDSQVKVNQESQQVIEPNEVRLSNKAIESNKTEATANLPLSIEQDSFSEQDRFPEPEVATQAQLELKQYLSAVTDKIAAIQELYAVWGYQAGVLDGLCESKSNQLFQCQKELGTFEQLVAGDVPVVLSLLIDNQMSYVTLYQVNDDKAQVLNGEQRIVLPVSQLQQYWSGEYYRIWQRELTETLRMNQTGEQVRKLDEKLSIVLGEPVSDRYVFDETLKNKVELFQRWQKMTVDGIAGRNTLKRLDLMTQHQAPSLKGESVQ</sequence>
<dbReference type="InterPro" id="IPR036366">
    <property type="entry name" value="PGBDSf"/>
</dbReference>
<dbReference type="Gene3D" id="3.90.70.10">
    <property type="entry name" value="Cysteine proteinases"/>
    <property type="match status" value="1"/>
</dbReference>
<comment type="caution">
    <text evidence="2">The sequence shown here is derived from an EMBL/GenBank/DDBJ whole genome shotgun (WGS) entry which is preliminary data.</text>
</comment>
<gene>
    <name evidence="2" type="ORF">VHP8226_02264</name>
</gene>
<evidence type="ECO:0000313" key="3">
    <source>
        <dbReference type="Proteomes" id="UP000838160"/>
    </source>
</evidence>